<dbReference type="AlphaFoldDB" id="A0A0Y9WP79"/>
<evidence type="ECO:0000313" key="12">
    <source>
        <dbReference type="Proteomes" id="UP000516480"/>
    </source>
</evidence>
<evidence type="ECO:0000313" key="10">
    <source>
        <dbReference type="Proteomes" id="UP000219974"/>
    </source>
</evidence>
<name>A0A0Y9WP79_PLABE</name>
<feature type="compositionally biased region" description="Low complexity" evidence="2">
    <location>
        <begin position="29"/>
        <end position="40"/>
    </location>
</feature>
<evidence type="ECO:0000313" key="6">
    <source>
        <dbReference type="EMBL" id="SCO60375.1"/>
    </source>
</evidence>
<dbReference type="Proteomes" id="UP000220214">
    <property type="component" value="Chromosome 9"/>
</dbReference>
<feature type="region of interest" description="Disordered" evidence="2">
    <location>
        <begin position="1"/>
        <end position="148"/>
    </location>
</feature>
<keyword evidence="1" id="KW-0175">Coiled coil</keyword>
<dbReference type="OMA" id="YGFPFFW"/>
<evidence type="ECO:0000256" key="2">
    <source>
        <dbReference type="SAM" id="MobiDB-lite"/>
    </source>
</evidence>
<dbReference type="Proteomes" id="UP000516480">
    <property type="component" value="Chromosome 9"/>
</dbReference>
<evidence type="ECO:0000313" key="8">
    <source>
        <dbReference type="Proteomes" id="UP000069549"/>
    </source>
</evidence>
<gene>
    <name evidence="3" type="ORF">PBK173_000206200</name>
    <name evidence="5" type="ORF">PBNK65E_000198300</name>
    <name evidence="4" type="ORF">PBNK65NY_000197500</name>
    <name evidence="7" type="ORF">PBSP11A_000197300</name>
    <name evidence="6" type="ORF">PBSP11RLL_000197200</name>
</gene>
<dbReference type="EMBL" id="LT614635">
    <property type="protein sequence ID" value="SCN25395.1"/>
    <property type="molecule type" value="Genomic_DNA"/>
</dbReference>
<dbReference type="Proteomes" id="UP000069549">
    <property type="component" value="Chromosome 9"/>
</dbReference>
<feature type="compositionally biased region" description="Low complexity" evidence="2">
    <location>
        <begin position="623"/>
        <end position="634"/>
    </location>
</feature>
<evidence type="ECO:0000313" key="4">
    <source>
        <dbReference type="EMBL" id="SCM22355.1"/>
    </source>
</evidence>
<evidence type="ECO:0000313" key="5">
    <source>
        <dbReference type="EMBL" id="SCN25395.1"/>
    </source>
</evidence>
<dbReference type="EMBL" id="LT608257">
    <property type="protein sequence ID" value="SCO62126.1"/>
    <property type="molecule type" value="Genomic_DNA"/>
</dbReference>
<evidence type="ECO:0000313" key="7">
    <source>
        <dbReference type="EMBL" id="SCO62126.1"/>
    </source>
</evidence>
<sequence length="842" mass="100002">MENIRNLKKSFGSKYIKPIQKGEEKLPSNEGTNENTNGNNVINSKKNGIEEFNENGSNVSIKRKKKKKSYNFKEEKDTHKNGSNKINDAASILSETSKDTNDDENKSKKGELIKRDENDNIKTNNKRIFYNEHKEDDDEGKQCHKKRKIKENSDTNKFELDIYNEFNNIILKDNKNNLKLYIKKIRSNFNSYWKECEYQLKILKTYYIENEKLIKEIVDENNNMIESITNNEDLKIDDKTYETIKIEKKRKILNNIMNIKMTYRFVEMYLFAMRQFCSLLKENNNFISLILDEEGVEKSNYEQIIGNLLNFRAKNYEDIKKFFLKKKLLHINDFLKDPKNKNKTLSKQKISYLYTLKCIEEEISERMNAKEELKSLITISKEYNNEFNKQNKRKVASSNKLSLFKDDIKCLLDKYNFLDNGGSEYLLTIYSKLINAQNELNANNISISNNKNTLNFMFDFKEPKNYNNIFTYMKYNVVQNLRKLEDYVNENELFKKEFVHMKYITIKFYPKDDFDISILPDSTYLKYFNIQIDIFHLYDVDCLVAKIDPIEFIGLMNGHKYLSDIYNDHDHFIFFSYDTNDFHNFKYGFPFFWVNALGEKKLHNINTSNEKTKNTEFEKKGETSSSSNKTNSNNEKSKNDKPNKNKLSEIYNWHLDRSLDISVLFSKLFTRILFRIWDMWQLNHYKSQPNTFPTFSVERHLEALKKIQSVSLQQISSFEIITEESYLKNEQENKNLCGKDNIYAYCFIELCDSYTIKSYICVPFNGKEPNFSVFLTKKNNSKRLNKLQDYLNTTVVNKHSKIEDTQRQIIFTLQLAKLREGAHKYHKSFSKNSTSTFDEEVN</sequence>
<organism evidence="3 8">
    <name type="scientific">Plasmodium berghei</name>
    <dbReference type="NCBI Taxonomy" id="5821"/>
    <lineage>
        <taxon>Eukaryota</taxon>
        <taxon>Sar</taxon>
        <taxon>Alveolata</taxon>
        <taxon>Apicomplexa</taxon>
        <taxon>Aconoidasida</taxon>
        <taxon>Haemosporida</taxon>
        <taxon>Plasmodiidae</taxon>
        <taxon>Plasmodium</taxon>
        <taxon>Plasmodium (Vinckeia)</taxon>
    </lineage>
</organism>
<dbReference type="EMBL" id="LT160029">
    <property type="protein sequence ID" value="CXI43603.1"/>
    <property type="molecule type" value="Genomic_DNA"/>
</dbReference>
<evidence type="ECO:0000313" key="3">
    <source>
        <dbReference type="EMBL" id="CXI43603.1"/>
    </source>
</evidence>
<feature type="compositionally biased region" description="Basic residues" evidence="2">
    <location>
        <begin position="61"/>
        <end position="70"/>
    </location>
</feature>
<reference evidence="3 8" key="1">
    <citation type="submission" date="2016-02" db="EMBL/GenBank/DDBJ databases">
        <authorList>
            <consortium name="Pathogen Informatics"/>
        </authorList>
    </citation>
    <scope>NUCLEOTIDE SEQUENCE [LARGE SCALE GENOMIC DNA]</scope>
    <source>
        <strain evidence="3 8">K173</strain>
        <strain evidence="4 12">NK65 ny</strain>
        <strain evidence="5 11">NK65e</strain>
        <strain evidence="7 9">SP11 Antwerpcl1</strain>
        <strain evidence="6 10">SP11 RLL</strain>
    </source>
</reference>
<feature type="compositionally biased region" description="Basic and acidic residues" evidence="2">
    <location>
        <begin position="96"/>
        <end position="120"/>
    </location>
</feature>
<proteinExistence type="predicted"/>
<dbReference type="OrthoDB" id="370254at2759"/>
<evidence type="ECO:0000313" key="11">
    <source>
        <dbReference type="Proteomes" id="UP000220214"/>
    </source>
</evidence>
<accession>A0A0Y9WP79</accession>
<protein>
    <submittedName>
        <fullName evidence="3">Uncharacterized protein</fullName>
    </submittedName>
</protein>
<dbReference type="Proteomes" id="UP000219974">
    <property type="component" value="Chromosome 9"/>
</dbReference>
<evidence type="ECO:0000313" key="9">
    <source>
        <dbReference type="Proteomes" id="UP000219860"/>
    </source>
</evidence>
<dbReference type="VEuPathDB" id="PlasmoDB:PBANKA_0925900"/>
<dbReference type="EMBL" id="LT608145">
    <property type="protein sequence ID" value="SCM22355.1"/>
    <property type="molecule type" value="Genomic_DNA"/>
</dbReference>
<feature type="region of interest" description="Disordered" evidence="2">
    <location>
        <begin position="608"/>
        <end position="643"/>
    </location>
</feature>
<evidence type="ECO:0000256" key="1">
    <source>
        <dbReference type="SAM" id="Coils"/>
    </source>
</evidence>
<feature type="compositionally biased region" description="Basic and acidic residues" evidence="2">
    <location>
        <begin position="71"/>
        <end position="80"/>
    </location>
</feature>
<dbReference type="EMBL" id="LT608273">
    <property type="protein sequence ID" value="SCO60375.1"/>
    <property type="molecule type" value="Genomic_DNA"/>
</dbReference>
<feature type="coiled-coil region" evidence="1">
    <location>
        <begin position="356"/>
        <end position="386"/>
    </location>
</feature>
<feature type="compositionally biased region" description="Basic and acidic residues" evidence="2">
    <location>
        <begin position="610"/>
        <end position="622"/>
    </location>
</feature>
<dbReference type="Proteomes" id="UP000219860">
    <property type="component" value="Chromosome 9"/>
</dbReference>